<evidence type="ECO:0000313" key="1">
    <source>
        <dbReference type="EMBL" id="JAE03463.1"/>
    </source>
</evidence>
<name>A0A0A9F5A8_ARUDO</name>
<sequence length="62" mass="6549">MCSGYRRGGASRQPLNSSPVLLGWHCLDPLSNTVYGAGTTSLALYSCTMPTSSPRQKATSTL</sequence>
<proteinExistence type="predicted"/>
<accession>A0A0A9F5A8</accession>
<protein>
    <submittedName>
        <fullName evidence="1">Uncharacterized protein</fullName>
    </submittedName>
</protein>
<dbReference type="AlphaFoldDB" id="A0A0A9F5A8"/>
<organism evidence="1">
    <name type="scientific">Arundo donax</name>
    <name type="common">Giant reed</name>
    <name type="synonym">Donax arundinaceus</name>
    <dbReference type="NCBI Taxonomy" id="35708"/>
    <lineage>
        <taxon>Eukaryota</taxon>
        <taxon>Viridiplantae</taxon>
        <taxon>Streptophyta</taxon>
        <taxon>Embryophyta</taxon>
        <taxon>Tracheophyta</taxon>
        <taxon>Spermatophyta</taxon>
        <taxon>Magnoliopsida</taxon>
        <taxon>Liliopsida</taxon>
        <taxon>Poales</taxon>
        <taxon>Poaceae</taxon>
        <taxon>PACMAD clade</taxon>
        <taxon>Arundinoideae</taxon>
        <taxon>Arundineae</taxon>
        <taxon>Arundo</taxon>
    </lineage>
</organism>
<reference evidence="1" key="2">
    <citation type="journal article" date="2015" name="Data Brief">
        <title>Shoot transcriptome of the giant reed, Arundo donax.</title>
        <authorList>
            <person name="Barrero R.A."/>
            <person name="Guerrero F.D."/>
            <person name="Moolhuijzen P."/>
            <person name="Goolsby J.A."/>
            <person name="Tidwell J."/>
            <person name="Bellgard S.E."/>
            <person name="Bellgard M.I."/>
        </authorList>
    </citation>
    <scope>NUCLEOTIDE SEQUENCE</scope>
    <source>
        <tissue evidence="1">Shoot tissue taken approximately 20 cm above the soil surface</tissue>
    </source>
</reference>
<dbReference type="EMBL" id="GBRH01194433">
    <property type="protein sequence ID" value="JAE03463.1"/>
    <property type="molecule type" value="Transcribed_RNA"/>
</dbReference>
<reference evidence="1" key="1">
    <citation type="submission" date="2014-09" db="EMBL/GenBank/DDBJ databases">
        <authorList>
            <person name="Magalhaes I.L.F."/>
            <person name="Oliveira U."/>
            <person name="Santos F.R."/>
            <person name="Vidigal T.H.D.A."/>
            <person name="Brescovit A.D."/>
            <person name="Santos A.J."/>
        </authorList>
    </citation>
    <scope>NUCLEOTIDE SEQUENCE</scope>
    <source>
        <tissue evidence="1">Shoot tissue taken approximately 20 cm above the soil surface</tissue>
    </source>
</reference>